<keyword evidence="4 9" id="KW-0732">Signal</keyword>
<evidence type="ECO:0000256" key="1">
    <source>
        <dbReference type="ARBA" id="ARBA00004613"/>
    </source>
</evidence>
<evidence type="ECO:0000313" key="11">
    <source>
        <dbReference type="Proteomes" id="UP000256970"/>
    </source>
</evidence>
<evidence type="ECO:0000313" key="10">
    <source>
        <dbReference type="EMBL" id="SZX75735.1"/>
    </source>
</evidence>
<evidence type="ECO:0000256" key="6">
    <source>
        <dbReference type="ARBA" id="ARBA00023277"/>
    </source>
</evidence>
<proteinExistence type="predicted"/>
<evidence type="ECO:0000256" key="9">
    <source>
        <dbReference type="SAM" id="SignalP"/>
    </source>
</evidence>
<sequence length="680" mass="68665">MLAPAHAVVVLLLAAASHQAAAASSCKVGDAACFCKQIGGTWLALGEPLGPPACRVPFTHQGQGRYAHIYLPASYDGATQFPVWVHLHGVFWATMGDIGQLVGKAVNGTDVIPKWDKTVQLFGDRAIIVYPQSLGDPGTGNEASDGQGEKYRQFWSIPFWRCSAGICRPKKLDDAGFIEAVIADLPKRLPMAPGKMLLSGVSAGGMMVETLLCQSPAVAASITAAVDMLGGIASDYAAGPACSSSSAVPFLKLQGTDDPSIAYNRQILVDGVNFLSAIEATQQRAKHNGCSAKDAGPQTIEADGKIECTDYCGKAAGKPAAKICGMIGVVHTTDFPHPGFVFEQAWRFFQQAKPVVAAKPAAARGVPAQKSAKPAVKPAAAAAAQAKAVAAAASHAQGPLQLQMVYPGVALPEFRANMASKSVAAVAAATSLPAKNITATYTEAKPAGRRLLATPEASTGSSSSSSSSAGVAATYTLSAAQPAAVAQQVVAAVSDGSLQQELQARLDLPSSPVVSLTAAGKEGGLPEVLLPPASLDAASLDAAAAEVTAAITAAVAGSVEAIAAASERQEQAAAAAAASGSSRTGAIAGGVVGGVCGAAVLAAVAWWCIAGAKKRQQQQQSVLCKDVLATSASGCSWNGDDGSSTISGSTSTGNLKSVDVVMHVIEEDAAAAKGGKVFAA</sequence>
<evidence type="ECO:0000256" key="2">
    <source>
        <dbReference type="ARBA" id="ARBA00022525"/>
    </source>
</evidence>
<dbReference type="AlphaFoldDB" id="A0A383WDP9"/>
<keyword evidence="2" id="KW-0964">Secreted</keyword>
<dbReference type="SUPFAM" id="SSF53474">
    <property type="entry name" value="alpha/beta-Hydrolases"/>
    <property type="match status" value="1"/>
</dbReference>
<keyword evidence="6" id="KW-0119">Carbohydrate metabolism</keyword>
<dbReference type="Gene3D" id="3.40.50.1820">
    <property type="entry name" value="alpha/beta hydrolase"/>
    <property type="match status" value="1"/>
</dbReference>
<accession>A0A383WDP9</accession>
<feature type="transmembrane region" description="Helical" evidence="8">
    <location>
        <begin position="586"/>
        <end position="609"/>
    </location>
</feature>
<dbReference type="PANTHER" id="PTHR38050:SF2">
    <property type="entry name" value="FERULOYL ESTERASE C-RELATED"/>
    <property type="match status" value="1"/>
</dbReference>
<organism evidence="10 11">
    <name type="scientific">Tetradesmus obliquus</name>
    <name type="common">Green alga</name>
    <name type="synonym">Acutodesmus obliquus</name>
    <dbReference type="NCBI Taxonomy" id="3088"/>
    <lineage>
        <taxon>Eukaryota</taxon>
        <taxon>Viridiplantae</taxon>
        <taxon>Chlorophyta</taxon>
        <taxon>core chlorophytes</taxon>
        <taxon>Chlorophyceae</taxon>
        <taxon>CS clade</taxon>
        <taxon>Sphaeropleales</taxon>
        <taxon>Scenedesmaceae</taxon>
        <taxon>Tetradesmus</taxon>
    </lineage>
</organism>
<keyword evidence="8" id="KW-1133">Transmembrane helix</keyword>
<keyword evidence="7" id="KW-0624">Polysaccharide degradation</keyword>
<name>A0A383WDP9_TETOB</name>
<feature type="signal peptide" evidence="9">
    <location>
        <begin position="1"/>
        <end position="22"/>
    </location>
</feature>
<reference evidence="10 11" key="1">
    <citation type="submission" date="2016-10" db="EMBL/GenBank/DDBJ databases">
        <authorList>
            <person name="Cai Z."/>
        </authorList>
    </citation>
    <scope>NUCLEOTIDE SEQUENCE [LARGE SCALE GENOMIC DNA]</scope>
</reference>
<keyword evidence="5" id="KW-0378">Hydrolase</keyword>
<dbReference type="InterPro" id="IPR043595">
    <property type="entry name" value="FaeB/C/D"/>
</dbReference>
<evidence type="ECO:0000256" key="8">
    <source>
        <dbReference type="SAM" id="Phobius"/>
    </source>
</evidence>
<feature type="chain" id="PRO_5016905023" evidence="9">
    <location>
        <begin position="23"/>
        <end position="680"/>
    </location>
</feature>
<gene>
    <name evidence="10" type="ORF">BQ4739_LOCUS16009</name>
</gene>
<dbReference type="InterPro" id="IPR029058">
    <property type="entry name" value="AB_hydrolase_fold"/>
</dbReference>
<dbReference type="GO" id="GO:0030600">
    <property type="term" value="F:feruloyl esterase activity"/>
    <property type="evidence" value="ECO:0007669"/>
    <property type="project" value="InterPro"/>
</dbReference>
<evidence type="ECO:0000256" key="7">
    <source>
        <dbReference type="ARBA" id="ARBA00023326"/>
    </source>
</evidence>
<dbReference type="GO" id="GO:0045493">
    <property type="term" value="P:xylan catabolic process"/>
    <property type="evidence" value="ECO:0007669"/>
    <property type="project" value="UniProtKB-KW"/>
</dbReference>
<evidence type="ECO:0000256" key="3">
    <source>
        <dbReference type="ARBA" id="ARBA00022651"/>
    </source>
</evidence>
<comment type="subcellular location">
    <subcellularLocation>
        <location evidence="1">Secreted</location>
    </subcellularLocation>
</comment>
<keyword evidence="11" id="KW-1185">Reference proteome</keyword>
<dbReference type="EMBL" id="FNXT01001239">
    <property type="protein sequence ID" value="SZX75735.1"/>
    <property type="molecule type" value="Genomic_DNA"/>
</dbReference>
<evidence type="ECO:0000256" key="5">
    <source>
        <dbReference type="ARBA" id="ARBA00022801"/>
    </source>
</evidence>
<protein>
    <submittedName>
        <fullName evidence="10">Uncharacterized protein</fullName>
    </submittedName>
</protein>
<keyword evidence="3" id="KW-0858">Xylan degradation</keyword>
<dbReference type="PANTHER" id="PTHR38050">
    <property type="match status" value="1"/>
</dbReference>
<dbReference type="GO" id="GO:0005576">
    <property type="term" value="C:extracellular region"/>
    <property type="evidence" value="ECO:0007669"/>
    <property type="project" value="UniProtKB-SubCell"/>
</dbReference>
<evidence type="ECO:0000256" key="4">
    <source>
        <dbReference type="ARBA" id="ARBA00022729"/>
    </source>
</evidence>
<keyword evidence="8" id="KW-0812">Transmembrane</keyword>
<dbReference type="Proteomes" id="UP000256970">
    <property type="component" value="Unassembled WGS sequence"/>
</dbReference>
<keyword evidence="8" id="KW-0472">Membrane</keyword>